<evidence type="ECO:0000313" key="4">
    <source>
        <dbReference type="Proteomes" id="UP001213000"/>
    </source>
</evidence>
<evidence type="ECO:0000313" key="3">
    <source>
        <dbReference type="EMBL" id="KAJ3561735.1"/>
    </source>
</evidence>
<keyword evidence="2" id="KW-1133">Transmembrane helix</keyword>
<reference evidence="3" key="1">
    <citation type="submission" date="2022-07" db="EMBL/GenBank/DDBJ databases">
        <title>Genome Sequence of Leucocoprinus birnbaumii.</title>
        <authorList>
            <person name="Buettner E."/>
        </authorList>
    </citation>
    <scope>NUCLEOTIDE SEQUENCE</scope>
    <source>
        <strain evidence="3">VT141</strain>
    </source>
</reference>
<evidence type="ECO:0000256" key="2">
    <source>
        <dbReference type="SAM" id="Phobius"/>
    </source>
</evidence>
<protein>
    <submittedName>
        <fullName evidence="3">Uncharacterized protein</fullName>
    </submittedName>
</protein>
<evidence type="ECO:0000256" key="1">
    <source>
        <dbReference type="SAM" id="MobiDB-lite"/>
    </source>
</evidence>
<feature type="compositionally biased region" description="Pro residues" evidence="1">
    <location>
        <begin position="54"/>
        <end position="68"/>
    </location>
</feature>
<dbReference type="AlphaFoldDB" id="A0AAD5YSA5"/>
<keyword evidence="4" id="KW-1185">Reference proteome</keyword>
<keyword evidence="2" id="KW-0812">Transmembrane</keyword>
<dbReference type="EMBL" id="JANIEX010000961">
    <property type="protein sequence ID" value="KAJ3561735.1"/>
    <property type="molecule type" value="Genomic_DNA"/>
</dbReference>
<dbReference type="Proteomes" id="UP001213000">
    <property type="component" value="Unassembled WGS sequence"/>
</dbReference>
<comment type="caution">
    <text evidence="3">The sequence shown here is derived from an EMBL/GenBank/DDBJ whole genome shotgun (WGS) entry which is preliminary data.</text>
</comment>
<proteinExistence type="predicted"/>
<sequence length="173" mass="18552">MSPNNQESGPAPAAPPPPYTEFAAGPSSSSPFLTDGQSNPSYTSTSAPLHSYHQPPPMPSSSQPPPGMVIPVQHHPGYGPTPLASNQPLLPYAYYEARGSADARARSRFIGAVMCAFLFWLLIGFVVIVEVVGVRDDQWIWGALAKKIWALEGMVSYWVWLRASNGATELAAA</sequence>
<keyword evidence="2" id="KW-0472">Membrane</keyword>
<feature type="transmembrane region" description="Helical" evidence="2">
    <location>
        <begin position="139"/>
        <end position="160"/>
    </location>
</feature>
<organism evidence="3 4">
    <name type="scientific">Leucocoprinus birnbaumii</name>
    <dbReference type="NCBI Taxonomy" id="56174"/>
    <lineage>
        <taxon>Eukaryota</taxon>
        <taxon>Fungi</taxon>
        <taxon>Dikarya</taxon>
        <taxon>Basidiomycota</taxon>
        <taxon>Agaricomycotina</taxon>
        <taxon>Agaricomycetes</taxon>
        <taxon>Agaricomycetidae</taxon>
        <taxon>Agaricales</taxon>
        <taxon>Agaricineae</taxon>
        <taxon>Agaricaceae</taxon>
        <taxon>Leucocoprinus</taxon>
    </lineage>
</organism>
<feature type="transmembrane region" description="Helical" evidence="2">
    <location>
        <begin position="109"/>
        <end position="133"/>
    </location>
</feature>
<name>A0AAD5YSA5_9AGAR</name>
<accession>A0AAD5YSA5</accession>
<feature type="region of interest" description="Disordered" evidence="1">
    <location>
        <begin position="1"/>
        <end position="73"/>
    </location>
</feature>
<feature type="compositionally biased region" description="Polar residues" evidence="1">
    <location>
        <begin position="26"/>
        <end position="48"/>
    </location>
</feature>
<gene>
    <name evidence="3" type="ORF">NP233_g10017</name>
</gene>